<evidence type="ECO:0000259" key="2">
    <source>
        <dbReference type="PROSITE" id="PS51913"/>
    </source>
</evidence>
<dbReference type="AlphaFoldDB" id="A0A0F9TRJ2"/>
<dbReference type="Pfam" id="PF05066">
    <property type="entry name" value="HARE-HTH"/>
    <property type="match status" value="1"/>
</dbReference>
<accession>A0A0F9TRJ2</accession>
<evidence type="ECO:0000256" key="1">
    <source>
        <dbReference type="ARBA" id="ARBA00023163"/>
    </source>
</evidence>
<organism evidence="3">
    <name type="scientific">marine sediment metagenome</name>
    <dbReference type="NCBI Taxonomy" id="412755"/>
    <lineage>
        <taxon>unclassified sequences</taxon>
        <taxon>metagenomes</taxon>
        <taxon>ecological metagenomes</taxon>
    </lineage>
</organism>
<dbReference type="InterPro" id="IPR007759">
    <property type="entry name" value="Asxl_HARE-HTH"/>
</dbReference>
<evidence type="ECO:0000313" key="3">
    <source>
        <dbReference type="EMBL" id="KKN51726.1"/>
    </source>
</evidence>
<dbReference type="PROSITE" id="PS51913">
    <property type="entry name" value="HTH_HARE"/>
    <property type="match status" value="1"/>
</dbReference>
<dbReference type="Gene3D" id="3.90.79.10">
    <property type="entry name" value="Nucleoside Triphosphate Pyrophosphohydrolase"/>
    <property type="match status" value="1"/>
</dbReference>
<protein>
    <recommendedName>
        <fullName evidence="2">HTH HARE-type domain-containing protein</fullName>
    </recommendedName>
</protein>
<sequence>MDSYLDIAKVVLRARRRPMGAKSILDAARKAEILPEHLHGRTQQKTLQARLSEDILRAREGSSFYRTEPGQFALKEFLTDPDFPSKWKVEFPARRRTRDLKRPDSLAIRYTMAASLENTTISMSEFAERLNGSNSITTMHPEDMKKDGYCAIWTFSVVRKRDQILAYRIGRYRDDRDTFANRRSIGFPGALAAEDASLFSTDRLGIQDCSVAVLQQDLDLSLATFERSVEQSPKIECVTALTDMDGQLDLVIVVTWESPEWFEPTTKRLSLNDPDWIHTRALPNDIDDFEPWSAHILGLLAAP</sequence>
<proteinExistence type="predicted"/>
<comment type="caution">
    <text evidence="3">The sequence shown here is derived from an EMBL/GenBank/DDBJ whole genome shotgun (WGS) entry which is preliminary data.</text>
</comment>
<keyword evidence="1" id="KW-0804">Transcription</keyword>
<feature type="domain" description="HTH HARE-type" evidence="2">
    <location>
        <begin position="2"/>
        <end position="77"/>
    </location>
</feature>
<name>A0A0F9TRJ2_9ZZZZ</name>
<reference evidence="3" key="1">
    <citation type="journal article" date="2015" name="Nature">
        <title>Complex archaea that bridge the gap between prokaryotes and eukaryotes.</title>
        <authorList>
            <person name="Spang A."/>
            <person name="Saw J.H."/>
            <person name="Jorgensen S.L."/>
            <person name="Zaremba-Niedzwiedzka K."/>
            <person name="Martijn J."/>
            <person name="Lind A.E."/>
            <person name="van Eijk R."/>
            <person name="Schleper C."/>
            <person name="Guy L."/>
            <person name="Ettema T.J."/>
        </authorList>
    </citation>
    <scope>NUCLEOTIDE SEQUENCE</scope>
</reference>
<gene>
    <name evidence="3" type="ORF">LCGC14_0619650</name>
</gene>
<dbReference type="EMBL" id="LAZR01001050">
    <property type="protein sequence ID" value="KKN51726.1"/>
    <property type="molecule type" value="Genomic_DNA"/>
</dbReference>
<dbReference type="GO" id="GO:0006355">
    <property type="term" value="P:regulation of DNA-templated transcription"/>
    <property type="evidence" value="ECO:0007669"/>
    <property type="project" value="InterPro"/>
</dbReference>